<evidence type="ECO:0000313" key="1">
    <source>
        <dbReference type="EMBL" id="CAI2167154.1"/>
    </source>
</evidence>
<dbReference type="PANTHER" id="PTHR15435:SF2">
    <property type="entry name" value="KICSTOR COMPLEX PROTEIN KAPTIN"/>
    <property type="match status" value="1"/>
</dbReference>
<dbReference type="Proteomes" id="UP001153678">
    <property type="component" value="Unassembled WGS sequence"/>
</dbReference>
<dbReference type="GO" id="GO:0051015">
    <property type="term" value="F:actin filament binding"/>
    <property type="evidence" value="ECO:0007669"/>
    <property type="project" value="TreeGrafter"/>
</dbReference>
<reference evidence="1" key="1">
    <citation type="submission" date="2022-08" db="EMBL/GenBank/DDBJ databases">
        <authorList>
            <person name="Kallberg Y."/>
            <person name="Tangrot J."/>
            <person name="Rosling A."/>
        </authorList>
    </citation>
    <scope>NUCLEOTIDE SEQUENCE</scope>
    <source>
        <strain evidence="1">Wild A</strain>
    </source>
</reference>
<dbReference type="GO" id="GO:0034198">
    <property type="term" value="P:cellular response to amino acid starvation"/>
    <property type="evidence" value="ECO:0007669"/>
    <property type="project" value="TreeGrafter"/>
</dbReference>
<proteinExistence type="predicted"/>
<keyword evidence="2" id="KW-1185">Reference proteome</keyword>
<sequence>MEVEYFNESHFSRFSSGGRTNIYGLSVFTTRLGSGLPYDREFPSNTSKCLSLEILTNNLRNRENKERIHQHLFVSSFYGVTCFVSAQGYWNTIDLPLDKDIGEIISMDVFSSINSDFVFALTTAHSGQRIIPDDDSQSQFSLRIYSLSDYALTFMEDAIFKIIGNCQSIRINFTPTQLAHTTINKEDEDCTALILCGNDGGVHLYIEEKGTKKWEEISVRPYFPFLAGFADSNSNILSLEIKEFQNIKIIAAGCQNGMLHVSISKRSESAGDFEQQEQSSVALFSPITSISIFKSSTSEKEEIHMLVTCAVEQAIVYCYVDKKLLKHPFYLRECSQHDSVLCSHIMDIDWDGQNEILVGTYGRELLVYKQGMITFQLIWQRSFMHPIYRISGLDLNEDGVEELIVATQYGVHILQPNLHKAKEQLFKVLNEIDALDKEYKELCT</sequence>
<name>A0A9W4WNK6_9GLOM</name>
<accession>A0A9W4WNK6</accession>
<dbReference type="PANTHER" id="PTHR15435">
    <property type="entry name" value="KICSTOR COMPLEX PROTEIN KAPTIN"/>
    <property type="match status" value="1"/>
</dbReference>
<dbReference type="AlphaFoldDB" id="A0A9W4WNK6"/>
<dbReference type="SUPFAM" id="SSF50978">
    <property type="entry name" value="WD40 repeat-like"/>
    <property type="match status" value="1"/>
</dbReference>
<comment type="caution">
    <text evidence="1">The sequence shown here is derived from an EMBL/GenBank/DDBJ whole genome shotgun (WGS) entry which is preliminary data.</text>
</comment>
<dbReference type="EMBL" id="CAMKVN010000364">
    <property type="protein sequence ID" value="CAI2167154.1"/>
    <property type="molecule type" value="Genomic_DNA"/>
</dbReference>
<protein>
    <submittedName>
        <fullName evidence="1">4176_t:CDS:1</fullName>
    </submittedName>
</protein>
<evidence type="ECO:0000313" key="2">
    <source>
        <dbReference type="Proteomes" id="UP001153678"/>
    </source>
</evidence>
<dbReference type="InterPro" id="IPR029982">
    <property type="entry name" value="Kptn"/>
</dbReference>
<dbReference type="GO" id="GO:1904262">
    <property type="term" value="P:negative regulation of TORC1 signaling"/>
    <property type="evidence" value="ECO:0007669"/>
    <property type="project" value="TreeGrafter"/>
</dbReference>
<dbReference type="OrthoDB" id="10267127at2759"/>
<dbReference type="GO" id="GO:0015629">
    <property type="term" value="C:actin cytoskeleton"/>
    <property type="evidence" value="ECO:0007669"/>
    <property type="project" value="InterPro"/>
</dbReference>
<dbReference type="GO" id="GO:0007015">
    <property type="term" value="P:actin filament organization"/>
    <property type="evidence" value="ECO:0007669"/>
    <property type="project" value="InterPro"/>
</dbReference>
<organism evidence="1 2">
    <name type="scientific">Funneliformis geosporum</name>
    <dbReference type="NCBI Taxonomy" id="1117311"/>
    <lineage>
        <taxon>Eukaryota</taxon>
        <taxon>Fungi</taxon>
        <taxon>Fungi incertae sedis</taxon>
        <taxon>Mucoromycota</taxon>
        <taxon>Glomeromycotina</taxon>
        <taxon>Glomeromycetes</taxon>
        <taxon>Glomerales</taxon>
        <taxon>Glomeraceae</taxon>
        <taxon>Funneliformis</taxon>
    </lineage>
</organism>
<dbReference type="InterPro" id="IPR036322">
    <property type="entry name" value="WD40_repeat_dom_sf"/>
</dbReference>
<gene>
    <name evidence="1" type="ORF">FWILDA_LOCUS2930</name>
</gene>